<dbReference type="AlphaFoldDB" id="A0A9W9PS10"/>
<dbReference type="Proteomes" id="UP001147746">
    <property type="component" value="Unassembled WGS sequence"/>
</dbReference>
<name>A0A9W9PS10_9EURO</name>
<reference evidence="1" key="2">
    <citation type="journal article" date="2023" name="IMA Fungus">
        <title>Comparative genomic study of the Penicillium genus elucidates a diverse pangenome and 15 lateral gene transfer events.</title>
        <authorList>
            <person name="Petersen C."/>
            <person name="Sorensen T."/>
            <person name="Nielsen M.R."/>
            <person name="Sondergaard T.E."/>
            <person name="Sorensen J.L."/>
            <person name="Fitzpatrick D.A."/>
            <person name="Frisvad J.C."/>
            <person name="Nielsen K.L."/>
        </authorList>
    </citation>
    <scope>NUCLEOTIDE SEQUENCE</scope>
    <source>
        <strain evidence="1">IBT 21472</strain>
    </source>
</reference>
<comment type="caution">
    <text evidence="1">The sequence shown here is derived from an EMBL/GenBank/DDBJ whole genome shotgun (WGS) entry which is preliminary data.</text>
</comment>
<dbReference type="EMBL" id="JAPZBO010000008">
    <property type="protein sequence ID" value="KAJ5307977.1"/>
    <property type="molecule type" value="Genomic_DNA"/>
</dbReference>
<organism evidence="1 2">
    <name type="scientific">Penicillium atrosanguineum</name>
    <dbReference type="NCBI Taxonomy" id="1132637"/>
    <lineage>
        <taxon>Eukaryota</taxon>
        <taxon>Fungi</taxon>
        <taxon>Dikarya</taxon>
        <taxon>Ascomycota</taxon>
        <taxon>Pezizomycotina</taxon>
        <taxon>Eurotiomycetes</taxon>
        <taxon>Eurotiomycetidae</taxon>
        <taxon>Eurotiales</taxon>
        <taxon>Aspergillaceae</taxon>
        <taxon>Penicillium</taxon>
    </lineage>
</organism>
<protein>
    <submittedName>
        <fullName evidence="1">Uncharacterized protein</fullName>
    </submittedName>
</protein>
<evidence type="ECO:0000313" key="1">
    <source>
        <dbReference type="EMBL" id="KAJ5307977.1"/>
    </source>
</evidence>
<gene>
    <name evidence="1" type="ORF">N7476_008633</name>
</gene>
<reference evidence="1" key="1">
    <citation type="submission" date="2022-12" db="EMBL/GenBank/DDBJ databases">
        <authorList>
            <person name="Petersen C."/>
        </authorList>
    </citation>
    <scope>NUCLEOTIDE SEQUENCE</scope>
    <source>
        <strain evidence="1">IBT 21472</strain>
    </source>
</reference>
<keyword evidence="2" id="KW-1185">Reference proteome</keyword>
<sequence length="62" mass="6935">MREGVMNRRVAIGKDDRSGSVKIIEDPWVKGAVLQDDEPLNLSVYRERSTYANVHLGLHGGQ</sequence>
<evidence type="ECO:0000313" key="2">
    <source>
        <dbReference type="Proteomes" id="UP001147746"/>
    </source>
</evidence>
<proteinExistence type="predicted"/>
<accession>A0A9W9PS10</accession>